<accession>A0AAV4IMT6</accession>
<dbReference type="PANTHER" id="PTHR46888">
    <property type="entry name" value="ZINC KNUCKLE DOMAINCONTAINING PROTEIN-RELATED"/>
    <property type="match status" value="1"/>
</dbReference>
<organism evidence="2 3">
    <name type="scientific">Elysia marginata</name>
    <dbReference type="NCBI Taxonomy" id="1093978"/>
    <lineage>
        <taxon>Eukaryota</taxon>
        <taxon>Metazoa</taxon>
        <taxon>Spiralia</taxon>
        <taxon>Lophotrochozoa</taxon>
        <taxon>Mollusca</taxon>
        <taxon>Gastropoda</taxon>
        <taxon>Heterobranchia</taxon>
        <taxon>Euthyneura</taxon>
        <taxon>Panpulmonata</taxon>
        <taxon>Sacoglossa</taxon>
        <taxon>Placobranchoidea</taxon>
        <taxon>Plakobranchidae</taxon>
        <taxon>Elysia</taxon>
    </lineage>
</organism>
<protein>
    <submittedName>
        <fullName evidence="2">Reverse transcriptase</fullName>
    </submittedName>
</protein>
<reference evidence="2 3" key="1">
    <citation type="journal article" date="2021" name="Elife">
        <title>Chloroplast acquisition without the gene transfer in kleptoplastic sea slugs, Plakobranchus ocellatus.</title>
        <authorList>
            <person name="Maeda T."/>
            <person name="Takahashi S."/>
            <person name="Yoshida T."/>
            <person name="Shimamura S."/>
            <person name="Takaki Y."/>
            <person name="Nagai Y."/>
            <person name="Toyoda A."/>
            <person name="Suzuki Y."/>
            <person name="Arimoto A."/>
            <person name="Ishii H."/>
            <person name="Satoh N."/>
            <person name="Nishiyama T."/>
            <person name="Hasebe M."/>
            <person name="Maruyama T."/>
            <person name="Minagawa J."/>
            <person name="Obokata J."/>
            <person name="Shigenobu S."/>
        </authorList>
    </citation>
    <scope>NUCLEOTIDE SEQUENCE [LARGE SCALE GENOMIC DNA]</scope>
</reference>
<keyword evidence="2" id="KW-0548">Nucleotidyltransferase</keyword>
<dbReference type="SUPFAM" id="SSF47353">
    <property type="entry name" value="Retrovirus capsid dimerization domain-like"/>
    <property type="match status" value="1"/>
</dbReference>
<proteinExistence type="predicted"/>
<keyword evidence="2" id="KW-0695">RNA-directed DNA polymerase</keyword>
<dbReference type="Pfam" id="PF02023">
    <property type="entry name" value="SCAN"/>
    <property type="match status" value="1"/>
</dbReference>
<evidence type="ECO:0000259" key="1">
    <source>
        <dbReference type="PROSITE" id="PS50804"/>
    </source>
</evidence>
<keyword evidence="3" id="KW-1185">Reference proteome</keyword>
<evidence type="ECO:0000313" key="3">
    <source>
        <dbReference type="Proteomes" id="UP000762676"/>
    </source>
</evidence>
<sequence>MRLKTEMKMLQAKIQAAIVQEETVGNTSRFSDANAKHPNFPHFQDGKDDLDIWLTRFERFAESNNWSRDKWSSLLCALLTGRALDCYGRLSTEQAQDYDKVKQALMKRYDLTDDGYRRKFRSYKPAEGESPHMFIVRIVTYLDRWIELSRTEKSYEKLKDLIVQEQFMDACPENLATSLREKDLSTLERIAKEADLFLQARHRKLCDQPCRTIASIKKDIDEDPFIFVREFSDINGLSYGTVHTTITEHLRMKKGRLAGWKFNRVQDLAKAVNSELRTIPEEDYQGVFRKWQIRLTRCL</sequence>
<gene>
    <name evidence="2" type="ORF">ElyMa_003068200</name>
</gene>
<dbReference type="PANTHER" id="PTHR46888:SF1">
    <property type="entry name" value="RIBONUCLEASE H"/>
    <property type="match status" value="1"/>
</dbReference>
<feature type="domain" description="SCAN box" evidence="1">
    <location>
        <begin position="117"/>
        <end position="191"/>
    </location>
</feature>
<comment type="caution">
    <text evidence="2">The sequence shown here is derived from an EMBL/GenBank/DDBJ whole genome shotgun (WGS) entry which is preliminary data.</text>
</comment>
<dbReference type="Proteomes" id="UP000762676">
    <property type="component" value="Unassembled WGS sequence"/>
</dbReference>
<name>A0AAV4IMT6_9GAST</name>
<dbReference type="InterPro" id="IPR003309">
    <property type="entry name" value="SCAN_dom"/>
</dbReference>
<dbReference type="AlphaFoldDB" id="A0AAV4IMT6"/>
<dbReference type="Gene3D" id="1.10.4020.10">
    <property type="entry name" value="DNA breaking-rejoining enzymes"/>
    <property type="match status" value="1"/>
</dbReference>
<keyword evidence="2" id="KW-0808">Transferase</keyword>
<evidence type="ECO:0000313" key="2">
    <source>
        <dbReference type="EMBL" id="GFS10733.1"/>
    </source>
</evidence>
<dbReference type="EMBL" id="BMAT01006347">
    <property type="protein sequence ID" value="GFS10733.1"/>
    <property type="molecule type" value="Genomic_DNA"/>
</dbReference>
<dbReference type="PROSITE" id="PS50804">
    <property type="entry name" value="SCAN_BOX"/>
    <property type="match status" value="1"/>
</dbReference>
<dbReference type="GO" id="GO:0003964">
    <property type="term" value="F:RNA-directed DNA polymerase activity"/>
    <property type="evidence" value="ECO:0007669"/>
    <property type="project" value="UniProtKB-KW"/>
</dbReference>
<dbReference type="InterPro" id="IPR038269">
    <property type="entry name" value="SCAN_sf"/>
</dbReference>